<name>A0A8X6F3W3_TRICU</name>
<reference evidence="1" key="1">
    <citation type="submission" date="2020-07" db="EMBL/GenBank/DDBJ databases">
        <title>Multicomponent nature underlies the extraordinary mechanical properties of spider dragline silk.</title>
        <authorList>
            <person name="Kono N."/>
            <person name="Nakamura H."/>
            <person name="Mori M."/>
            <person name="Yoshida Y."/>
            <person name="Ohtoshi R."/>
            <person name="Malay A.D."/>
            <person name="Moran D.A.P."/>
            <person name="Tomita M."/>
            <person name="Numata K."/>
            <person name="Arakawa K."/>
        </authorList>
    </citation>
    <scope>NUCLEOTIDE SEQUENCE</scope>
</reference>
<comment type="caution">
    <text evidence="1">The sequence shown here is derived from an EMBL/GenBank/DDBJ whole genome shotgun (WGS) entry which is preliminary data.</text>
</comment>
<proteinExistence type="predicted"/>
<dbReference type="EMBL" id="BMAO01020718">
    <property type="protein sequence ID" value="GFQ69342.1"/>
    <property type="molecule type" value="Genomic_DNA"/>
</dbReference>
<sequence length="94" mass="11085">MPEFEKMDESQPEEKICNYLSLLWSFARDKENRLRYVKGVLEIQEQFPTLDKADEEKHREQIARLETELQSILGEIALVSCPVENCPTHTFQKD</sequence>
<organism evidence="1 2">
    <name type="scientific">Trichonephila clavata</name>
    <name type="common">Joro spider</name>
    <name type="synonym">Nephila clavata</name>
    <dbReference type="NCBI Taxonomy" id="2740835"/>
    <lineage>
        <taxon>Eukaryota</taxon>
        <taxon>Metazoa</taxon>
        <taxon>Ecdysozoa</taxon>
        <taxon>Arthropoda</taxon>
        <taxon>Chelicerata</taxon>
        <taxon>Arachnida</taxon>
        <taxon>Araneae</taxon>
        <taxon>Araneomorphae</taxon>
        <taxon>Entelegynae</taxon>
        <taxon>Araneoidea</taxon>
        <taxon>Nephilidae</taxon>
        <taxon>Trichonephila</taxon>
    </lineage>
</organism>
<gene>
    <name evidence="1" type="ORF">TNCT_665981</name>
</gene>
<evidence type="ECO:0000313" key="1">
    <source>
        <dbReference type="EMBL" id="GFQ69342.1"/>
    </source>
</evidence>
<accession>A0A8X6F3W3</accession>
<dbReference type="Proteomes" id="UP000887116">
    <property type="component" value="Unassembled WGS sequence"/>
</dbReference>
<protein>
    <submittedName>
        <fullName evidence="1">Uncharacterized protein</fullName>
    </submittedName>
</protein>
<evidence type="ECO:0000313" key="2">
    <source>
        <dbReference type="Proteomes" id="UP000887116"/>
    </source>
</evidence>
<dbReference type="AlphaFoldDB" id="A0A8X6F3W3"/>
<keyword evidence="2" id="KW-1185">Reference proteome</keyword>